<keyword evidence="5 6" id="KW-0326">Glycosidase</keyword>
<dbReference type="SUPFAM" id="SSF57625">
    <property type="entry name" value="Invertebrate chitin-binding proteins"/>
    <property type="match status" value="1"/>
</dbReference>
<dbReference type="CDD" id="cd00598">
    <property type="entry name" value="GH18_chitinase-like"/>
    <property type="match status" value="1"/>
</dbReference>
<keyword evidence="7" id="KW-0732">Signal</keyword>
<gene>
    <name evidence="10" type="ORF">COHA_003596</name>
</gene>
<evidence type="ECO:0000256" key="2">
    <source>
        <dbReference type="ARBA" id="ARBA00022669"/>
    </source>
</evidence>
<dbReference type="InterPro" id="IPR017853">
    <property type="entry name" value="GH"/>
</dbReference>
<evidence type="ECO:0000259" key="9">
    <source>
        <dbReference type="PROSITE" id="PS51910"/>
    </source>
</evidence>
<dbReference type="EMBL" id="JADXDR010000048">
    <property type="protein sequence ID" value="KAI7842851.1"/>
    <property type="molecule type" value="Genomic_DNA"/>
</dbReference>
<dbReference type="GO" id="GO:0005975">
    <property type="term" value="P:carbohydrate metabolic process"/>
    <property type="evidence" value="ECO:0007669"/>
    <property type="project" value="InterPro"/>
</dbReference>
<dbReference type="InterPro" id="IPR001579">
    <property type="entry name" value="Glyco_hydro_18_chit_AS"/>
</dbReference>
<dbReference type="Pfam" id="PF00704">
    <property type="entry name" value="Glyco_hydro_18"/>
    <property type="match status" value="1"/>
</dbReference>
<dbReference type="Gene3D" id="3.20.20.80">
    <property type="entry name" value="Glycosidases"/>
    <property type="match status" value="1"/>
</dbReference>
<feature type="signal peptide" evidence="7">
    <location>
        <begin position="1"/>
        <end position="26"/>
    </location>
</feature>
<feature type="domain" description="Chitin-binding type-2" evidence="8">
    <location>
        <begin position="102"/>
        <end position="162"/>
    </location>
</feature>
<dbReference type="PROSITE" id="PS51257">
    <property type="entry name" value="PROKAR_LIPOPROTEIN"/>
    <property type="match status" value="1"/>
</dbReference>
<dbReference type="InterPro" id="IPR001223">
    <property type="entry name" value="Glyco_hydro18_cat"/>
</dbReference>
<evidence type="ECO:0000256" key="5">
    <source>
        <dbReference type="ARBA" id="ARBA00023295"/>
    </source>
</evidence>
<dbReference type="Pfam" id="PF01607">
    <property type="entry name" value="CBM_14"/>
    <property type="match status" value="1"/>
</dbReference>
<dbReference type="GO" id="GO:0008061">
    <property type="term" value="F:chitin binding"/>
    <property type="evidence" value="ECO:0007669"/>
    <property type="project" value="UniProtKB-KW"/>
</dbReference>
<dbReference type="PROSITE" id="PS50940">
    <property type="entry name" value="CHIT_BIND_II"/>
    <property type="match status" value="1"/>
</dbReference>
<dbReference type="GO" id="GO:0004553">
    <property type="term" value="F:hydrolase activity, hydrolyzing O-glycosyl compounds"/>
    <property type="evidence" value="ECO:0007669"/>
    <property type="project" value="InterPro"/>
</dbReference>
<feature type="domain" description="GH18" evidence="9">
    <location>
        <begin position="148"/>
        <end position="456"/>
    </location>
</feature>
<dbReference type="GO" id="GO:1901135">
    <property type="term" value="P:carbohydrate derivative metabolic process"/>
    <property type="evidence" value="ECO:0007669"/>
    <property type="project" value="UniProtKB-ARBA"/>
</dbReference>
<dbReference type="PROSITE" id="PS01095">
    <property type="entry name" value="GH18_1"/>
    <property type="match status" value="1"/>
</dbReference>
<dbReference type="InterPro" id="IPR050314">
    <property type="entry name" value="Glycosyl_Hydrlase_18"/>
</dbReference>
<dbReference type="InterPro" id="IPR011583">
    <property type="entry name" value="Chitinase_II/V-like_cat"/>
</dbReference>
<dbReference type="PANTHER" id="PTHR11177:SF317">
    <property type="entry name" value="CHITINASE 12-RELATED"/>
    <property type="match status" value="1"/>
</dbReference>
<evidence type="ECO:0000256" key="3">
    <source>
        <dbReference type="ARBA" id="ARBA00022801"/>
    </source>
</evidence>
<keyword evidence="4" id="KW-1015">Disulfide bond</keyword>
<evidence type="ECO:0000256" key="1">
    <source>
        <dbReference type="ARBA" id="ARBA00009121"/>
    </source>
</evidence>
<dbReference type="PROSITE" id="PS51910">
    <property type="entry name" value="GH18_2"/>
    <property type="match status" value="1"/>
</dbReference>
<evidence type="ECO:0000259" key="8">
    <source>
        <dbReference type="PROSITE" id="PS50940"/>
    </source>
</evidence>
<evidence type="ECO:0000256" key="4">
    <source>
        <dbReference type="ARBA" id="ARBA00023157"/>
    </source>
</evidence>
<keyword evidence="11" id="KW-1185">Reference proteome</keyword>
<dbReference type="SUPFAM" id="SSF51445">
    <property type="entry name" value="(Trans)glycosidases"/>
    <property type="match status" value="1"/>
</dbReference>
<dbReference type="SMART" id="SM00636">
    <property type="entry name" value="Glyco_18"/>
    <property type="match status" value="1"/>
</dbReference>
<dbReference type="PANTHER" id="PTHR11177">
    <property type="entry name" value="CHITINASE"/>
    <property type="match status" value="1"/>
</dbReference>
<dbReference type="GO" id="GO:0005576">
    <property type="term" value="C:extracellular region"/>
    <property type="evidence" value="ECO:0007669"/>
    <property type="project" value="InterPro"/>
</dbReference>
<protein>
    <recommendedName>
        <fullName evidence="12">Chitinase</fullName>
    </recommendedName>
</protein>
<comment type="caution">
    <text evidence="10">The sequence shown here is derived from an EMBL/GenBank/DDBJ whole genome shotgun (WGS) entry which is preliminary data.</text>
</comment>
<evidence type="ECO:0000256" key="6">
    <source>
        <dbReference type="RuleBase" id="RU000489"/>
    </source>
</evidence>
<accession>A0AAD5DV68</accession>
<organism evidence="10 11">
    <name type="scientific">Chlorella ohadii</name>
    <dbReference type="NCBI Taxonomy" id="2649997"/>
    <lineage>
        <taxon>Eukaryota</taxon>
        <taxon>Viridiplantae</taxon>
        <taxon>Chlorophyta</taxon>
        <taxon>core chlorophytes</taxon>
        <taxon>Trebouxiophyceae</taxon>
        <taxon>Chlorellales</taxon>
        <taxon>Chlorellaceae</taxon>
        <taxon>Chlorella clade</taxon>
        <taxon>Chlorella</taxon>
    </lineage>
</organism>
<feature type="chain" id="PRO_5042210923" description="Chitinase" evidence="7">
    <location>
        <begin position="27"/>
        <end position="456"/>
    </location>
</feature>
<name>A0AAD5DV68_9CHLO</name>
<dbReference type="Gene3D" id="2.170.140.10">
    <property type="entry name" value="Chitin binding domain"/>
    <property type="match status" value="1"/>
</dbReference>
<dbReference type="InterPro" id="IPR036508">
    <property type="entry name" value="Chitin-bd_dom_sf"/>
</dbReference>
<evidence type="ECO:0000313" key="11">
    <source>
        <dbReference type="Proteomes" id="UP001205105"/>
    </source>
</evidence>
<evidence type="ECO:0000256" key="7">
    <source>
        <dbReference type="SAM" id="SignalP"/>
    </source>
</evidence>
<keyword evidence="3 6" id="KW-0378">Hydrolase</keyword>
<dbReference type="InterPro" id="IPR002557">
    <property type="entry name" value="Chitin-bd_dom"/>
</dbReference>
<proteinExistence type="inferred from homology"/>
<sequence length="456" mass="46869">MGPRGGTTAPLFAALLLAVASCGAVGVPPIRVTPAQVQAAAVGNAYEQARAALAARGNGGGIPVKAPAAAAAGTVRPSPPPPLKRPGTAAAAATTCTDALATAFCADKGQLGDRFYAAVAFSCTCAYRCVNGRGYAYICQDGLQFNNAIQACDWPYNMSWTDPWVSSATSSQLASLPSYVNIVCVAFMLPDASYSGGVTFEGTGLSFSSDAAVVKASIALLKKRNPATKVLISVGGATYPNWDELNATSVALFVKTFGFDGVDVDFEGTTTCTRAATGRMACTSDAPYTRAVQLLRKALPQPYLVTTAAWSIGAYGEGLWANSKPQGANTGMSLNMLRSAGSLLDYVLVMSYDAGDKTTTGYDPAEALQAYCHYVQPCSKVLMGVQVPPEAWGGAVITVPKAQALAAAVKAKGAGGLMLWALTKPGTPSAQQLAQAACNVLAMRNCTQPLLRAAAG</sequence>
<dbReference type="Proteomes" id="UP001205105">
    <property type="component" value="Unassembled WGS sequence"/>
</dbReference>
<dbReference type="AlphaFoldDB" id="A0AAD5DV68"/>
<evidence type="ECO:0008006" key="12">
    <source>
        <dbReference type="Google" id="ProtNLM"/>
    </source>
</evidence>
<keyword evidence="2" id="KW-0147">Chitin-binding</keyword>
<evidence type="ECO:0000313" key="10">
    <source>
        <dbReference type="EMBL" id="KAI7842851.1"/>
    </source>
</evidence>
<comment type="similarity">
    <text evidence="1">Belongs to the glycosyl hydrolase 18 family. Chitinase class II subfamily.</text>
</comment>
<reference evidence="10" key="1">
    <citation type="submission" date="2020-11" db="EMBL/GenBank/DDBJ databases">
        <title>Chlorella ohadii genome sequencing and assembly.</title>
        <authorList>
            <person name="Murik O."/>
            <person name="Treves H."/>
            <person name="Kedem I."/>
            <person name="Shotland Y."/>
            <person name="Kaplan A."/>
        </authorList>
    </citation>
    <scope>NUCLEOTIDE SEQUENCE</scope>
    <source>
        <strain evidence="10">1</strain>
    </source>
</reference>